<reference evidence="5" key="1">
    <citation type="submission" date="2021-02" db="EMBL/GenBank/DDBJ databases">
        <authorList>
            <person name="Nowell W R."/>
        </authorList>
    </citation>
    <scope>NUCLEOTIDE SEQUENCE</scope>
</reference>
<feature type="repeat" description="ANK" evidence="3">
    <location>
        <begin position="190"/>
        <end position="222"/>
    </location>
</feature>
<evidence type="ECO:0000256" key="4">
    <source>
        <dbReference type="SAM" id="MobiDB-lite"/>
    </source>
</evidence>
<keyword evidence="1" id="KW-0677">Repeat</keyword>
<sequence>MGQSQSSKFDKLFTLICTDNTEELSRQLRSCSSPEQTTCLSNLSDADKAATLLMYAAFYGNMAICRLLLESGAQLFSRDNEGRNVLFYAIAGQAYNVTKYLIESALANYETEVRRTFINNSDNTGETCLHEAVKVHAVSCIELLLKHDIDVNIVSKDGVTALHRAVDLGHPDIVRLLLKHKAELNTKDASGWTPLHVAAAHNDVGLVRLLVNRGARVNATDNQGHSPLKWARETGSRDVFTFLKSQGAKEFDSSTAATAAATATKTAAISTSQRSSSKRKSLPKSSTPPQDDLTSKASL</sequence>
<dbReference type="SMART" id="SM00248">
    <property type="entry name" value="ANK"/>
    <property type="match status" value="6"/>
</dbReference>
<feature type="repeat" description="ANK" evidence="3">
    <location>
        <begin position="157"/>
        <end position="189"/>
    </location>
</feature>
<dbReference type="Proteomes" id="UP000663828">
    <property type="component" value="Unassembled WGS sequence"/>
</dbReference>
<dbReference type="InterPro" id="IPR002110">
    <property type="entry name" value="Ankyrin_rpt"/>
</dbReference>
<evidence type="ECO:0000256" key="2">
    <source>
        <dbReference type="ARBA" id="ARBA00023043"/>
    </source>
</evidence>
<evidence type="ECO:0000256" key="1">
    <source>
        <dbReference type="ARBA" id="ARBA00022737"/>
    </source>
</evidence>
<dbReference type="Gene3D" id="1.25.40.20">
    <property type="entry name" value="Ankyrin repeat-containing domain"/>
    <property type="match status" value="2"/>
</dbReference>
<dbReference type="PANTHER" id="PTHR24180:SF45">
    <property type="entry name" value="POLY [ADP-RIBOSE] POLYMERASE TANKYRASE"/>
    <property type="match status" value="1"/>
</dbReference>
<comment type="caution">
    <text evidence="5">The sequence shown here is derived from an EMBL/GenBank/DDBJ whole genome shotgun (WGS) entry which is preliminary data.</text>
</comment>
<dbReference type="AlphaFoldDB" id="A0A814AZG7"/>
<dbReference type="PRINTS" id="PR01415">
    <property type="entry name" value="ANKYRIN"/>
</dbReference>
<gene>
    <name evidence="5" type="ORF">XAT740_LOCUS9100</name>
</gene>
<organism evidence="5 6">
    <name type="scientific">Adineta ricciae</name>
    <name type="common">Rotifer</name>
    <dbReference type="NCBI Taxonomy" id="249248"/>
    <lineage>
        <taxon>Eukaryota</taxon>
        <taxon>Metazoa</taxon>
        <taxon>Spiralia</taxon>
        <taxon>Gnathifera</taxon>
        <taxon>Rotifera</taxon>
        <taxon>Eurotatoria</taxon>
        <taxon>Bdelloidea</taxon>
        <taxon>Adinetida</taxon>
        <taxon>Adinetidae</taxon>
        <taxon>Adineta</taxon>
    </lineage>
</organism>
<dbReference type="InterPro" id="IPR051637">
    <property type="entry name" value="Ank_repeat_dom-contain_49"/>
</dbReference>
<dbReference type="Pfam" id="PF12796">
    <property type="entry name" value="Ank_2"/>
    <property type="match status" value="2"/>
</dbReference>
<accession>A0A814AZG7</accession>
<evidence type="ECO:0000313" key="6">
    <source>
        <dbReference type="Proteomes" id="UP000663828"/>
    </source>
</evidence>
<name>A0A814AZG7_ADIRI</name>
<dbReference type="PANTHER" id="PTHR24180">
    <property type="entry name" value="CYCLIN-DEPENDENT KINASE INHIBITOR 2C-RELATED"/>
    <property type="match status" value="1"/>
</dbReference>
<proteinExistence type="predicted"/>
<evidence type="ECO:0000256" key="3">
    <source>
        <dbReference type="PROSITE-ProRule" id="PRU00023"/>
    </source>
</evidence>
<dbReference type="PROSITE" id="PS50088">
    <property type="entry name" value="ANK_REPEAT"/>
    <property type="match status" value="4"/>
</dbReference>
<dbReference type="SUPFAM" id="SSF48403">
    <property type="entry name" value="Ankyrin repeat"/>
    <property type="match status" value="1"/>
</dbReference>
<protein>
    <submittedName>
        <fullName evidence="5">Uncharacterized protein</fullName>
    </submittedName>
</protein>
<feature type="repeat" description="ANK" evidence="3">
    <location>
        <begin position="48"/>
        <end position="80"/>
    </location>
</feature>
<dbReference type="EMBL" id="CAJNOR010000463">
    <property type="protein sequence ID" value="CAF0922192.1"/>
    <property type="molecule type" value="Genomic_DNA"/>
</dbReference>
<keyword evidence="6" id="KW-1185">Reference proteome</keyword>
<evidence type="ECO:0000313" key="5">
    <source>
        <dbReference type="EMBL" id="CAF0922192.1"/>
    </source>
</evidence>
<feature type="compositionally biased region" description="Low complexity" evidence="4">
    <location>
        <begin position="264"/>
        <end position="275"/>
    </location>
</feature>
<keyword evidence="2 3" id="KW-0040">ANK repeat</keyword>
<feature type="repeat" description="ANK" evidence="3">
    <location>
        <begin position="124"/>
        <end position="156"/>
    </location>
</feature>
<dbReference type="InterPro" id="IPR036770">
    <property type="entry name" value="Ankyrin_rpt-contain_sf"/>
</dbReference>
<feature type="region of interest" description="Disordered" evidence="4">
    <location>
        <begin position="264"/>
        <end position="299"/>
    </location>
</feature>
<dbReference type="Pfam" id="PF00023">
    <property type="entry name" value="Ank"/>
    <property type="match status" value="1"/>
</dbReference>
<dbReference type="PROSITE" id="PS50297">
    <property type="entry name" value="ANK_REP_REGION"/>
    <property type="match status" value="3"/>
</dbReference>